<dbReference type="SUPFAM" id="SSF102114">
    <property type="entry name" value="Radical SAM enzymes"/>
    <property type="match status" value="1"/>
</dbReference>
<evidence type="ECO:0000256" key="1">
    <source>
        <dbReference type="ARBA" id="ARBA00001966"/>
    </source>
</evidence>
<dbReference type="SFLD" id="SFLDG01067">
    <property type="entry name" value="SPASM/twitch_domain_containing"/>
    <property type="match status" value="1"/>
</dbReference>
<organism evidence="8 9">
    <name type="scientific">Vibrio halioticoli NBRC 102217</name>
    <dbReference type="NCBI Taxonomy" id="1219072"/>
    <lineage>
        <taxon>Bacteria</taxon>
        <taxon>Pseudomonadati</taxon>
        <taxon>Pseudomonadota</taxon>
        <taxon>Gammaproteobacteria</taxon>
        <taxon>Vibrionales</taxon>
        <taxon>Vibrionaceae</taxon>
        <taxon>Vibrio</taxon>
    </lineage>
</organism>
<dbReference type="InterPro" id="IPR034391">
    <property type="entry name" value="AdoMet-like_SPASM_containing"/>
</dbReference>
<keyword evidence="9" id="KW-1185">Reference proteome</keyword>
<dbReference type="Gene3D" id="3.20.20.70">
    <property type="entry name" value="Aldolase class I"/>
    <property type="match status" value="1"/>
</dbReference>
<dbReference type="InterPro" id="IPR023885">
    <property type="entry name" value="4Fe4S-binding_SPASM_dom"/>
</dbReference>
<evidence type="ECO:0000256" key="4">
    <source>
        <dbReference type="ARBA" id="ARBA00022723"/>
    </source>
</evidence>
<dbReference type="GO" id="GO:0046872">
    <property type="term" value="F:metal ion binding"/>
    <property type="evidence" value="ECO:0007669"/>
    <property type="project" value="UniProtKB-KW"/>
</dbReference>
<dbReference type="PANTHER" id="PTHR11228">
    <property type="entry name" value="RADICAL SAM DOMAIN PROTEIN"/>
    <property type="match status" value="1"/>
</dbReference>
<dbReference type="InterPro" id="IPR013785">
    <property type="entry name" value="Aldolase_TIM"/>
</dbReference>
<evidence type="ECO:0000256" key="3">
    <source>
        <dbReference type="ARBA" id="ARBA00022691"/>
    </source>
</evidence>
<dbReference type="GO" id="GO:0003824">
    <property type="term" value="F:catalytic activity"/>
    <property type="evidence" value="ECO:0007669"/>
    <property type="project" value="InterPro"/>
</dbReference>
<accession>V5HLE9</accession>
<dbReference type="eggNOG" id="COG0535">
    <property type="taxonomic scope" value="Bacteria"/>
</dbReference>
<evidence type="ECO:0000256" key="5">
    <source>
        <dbReference type="ARBA" id="ARBA00023004"/>
    </source>
</evidence>
<dbReference type="SFLD" id="SFLDS00029">
    <property type="entry name" value="Radical_SAM"/>
    <property type="match status" value="1"/>
</dbReference>
<dbReference type="CDD" id="cd21109">
    <property type="entry name" value="SPASM"/>
    <property type="match status" value="1"/>
</dbReference>
<dbReference type="Proteomes" id="UP000017800">
    <property type="component" value="Unassembled WGS sequence"/>
</dbReference>
<dbReference type="Pfam" id="PF04055">
    <property type="entry name" value="Radical_SAM"/>
    <property type="match status" value="1"/>
</dbReference>
<dbReference type="PROSITE" id="PS51918">
    <property type="entry name" value="RADICAL_SAM"/>
    <property type="match status" value="1"/>
</dbReference>
<dbReference type="Pfam" id="PF13186">
    <property type="entry name" value="SPASM"/>
    <property type="match status" value="1"/>
</dbReference>
<comment type="caution">
    <text evidence="8">The sequence shown here is derived from an EMBL/GenBank/DDBJ whole genome shotgun (WGS) entry which is preliminary data.</text>
</comment>
<proteinExistence type="predicted"/>
<dbReference type="SFLD" id="SFLDG01387">
    <property type="entry name" value="BtrN-like_SPASM_domain_contain"/>
    <property type="match status" value="1"/>
</dbReference>
<keyword evidence="4" id="KW-0479">Metal-binding</keyword>
<keyword evidence="6" id="KW-0411">Iron-sulfur</keyword>
<name>V5HLE9_9VIBR</name>
<keyword evidence="3" id="KW-0949">S-adenosyl-L-methionine</keyword>
<dbReference type="InterPro" id="IPR058240">
    <property type="entry name" value="rSAM_sf"/>
</dbReference>
<evidence type="ECO:0000313" key="8">
    <source>
        <dbReference type="EMBL" id="GAD90015.1"/>
    </source>
</evidence>
<evidence type="ECO:0000256" key="2">
    <source>
        <dbReference type="ARBA" id="ARBA00022485"/>
    </source>
</evidence>
<dbReference type="PANTHER" id="PTHR11228:SF34">
    <property type="entry name" value="TUNGSTEN-CONTAINING ALDEHYDE FERREDOXIN OXIDOREDUCTASE COFACTOR MODIFYING PROTEIN"/>
    <property type="match status" value="1"/>
</dbReference>
<evidence type="ECO:0000259" key="7">
    <source>
        <dbReference type="PROSITE" id="PS51918"/>
    </source>
</evidence>
<feature type="domain" description="Radical SAM core" evidence="7">
    <location>
        <begin position="8"/>
        <end position="243"/>
    </location>
</feature>
<comment type="cofactor">
    <cofactor evidence="1">
        <name>[4Fe-4S] cluster</name>
        <dbReference type="ChEBI" id="CHEBI:49883"/>
    </cofactor>
</comment>
<protein>
    <recommendedName>
        <fullName evidence="7">Radical SAM core domain-containing protein</fullName>
    </recommendedName>
</protein>
<dbReference type="EMBL" id="BAUJ01000031">
    <property type="protein sequence ID" value="GAD90015.1"/>
    <property type="molecule type" value="Genomic_DNA"/>
</dbReference>
<gene>
    <name evidence="8" type="ORF">VHA01S_031_00280</name>
</gene>
<sequence>MMEEILLVFNSFPQTIEIQTFSKCNADCSICPYESVYGNVKHQYMEMDLIQGIVEQAAENGARRIIPYLNNEPTLDSRFLDILRLCKSTGLEVEISSNGTGLSEKRIQTILEEGLIDDFRVSFFGGQESTYQALMPKLNFQRSLEKIKRLHEMNAAHDSPMDIQLIMVLVEGYDFKKEREAILTHIPDAHVRFFGFLDRAGSVPTRNNNKVICPDNMQSLNYKVIGCKLERHLERMSILNNGNVILCSQDWKQERVLGNVRDSSIKSIWNGDKYLNERRMIHAQITMPTQHICNRCKLAILEDTTGQQTMNFLGDRYVEEDDTKKVGEIL</sequence>
<keyword evidence="2" id="KW-0004">4Fe-4S</keyword>
<dbReference type="CDD" id="cd01335">
    <property type="entry name" value="Radical_SAM"/>
    <property type="match status" value="1"/>
</dbReference>
<dbReference type="AlphaFoldDB" id="V5HLE9"/>
<evidence type="ECO:0000256" key="6">
    <source>
        <dbReference type="ARBA" id="ARBA00023014"/>
    </source>
</evidence>
<dbReference type="InterPro" id="IPR050377">
    <property type="entry name" value="Radical_SAM_PqqE_MftC-like"/>
</dbReference>
<dbReference type="InterPro" id="IPR007197">
    <property type="entry name" value="rSAM"/>
</dbReference>
<keyword evidence="5" id="KW-0408">Iron</keyword>
<reference evidence="8 9" key="1">
    <citation type="submission" date="2013-11" db="EMBL/GenBank/DDBJ databases">
        <title>Whole genome shotgun sequence of Vibrio halioticoli NBRC 102217.</title>
        <authorList>
            <person name="Isaki S."/>
            <person name="Kimura A."/>
            <person name="Ohji S."/>
            <person name="Hosoyama A."/>
            <person name="Fujita N."/>
            <person name="Hashimoto M."/>
            <person name="Hosoyama Y."/>
            <person name="Yamazoe A."/>
        </authorList>
    </citation>
    <scope>NUCLEOTIDE SEQUENCE [LARGE SCALE GENOMIC DNA]</scope>
    <source>
        <strain evidence="8 9">NBRC 102217</strain>
    </source>
</reference>
<evidence type="ECO:0000313" key="9">
    <source>
        <dbReference type="Proteomes" id="UP000017800"/>
    </source>
</evidence>
<dbReference type="GO" id="GO:0051536">
    <property type="term" value="F:iron-sulfur cluster binding"/>
    <property type="evidence" value="ECO:0007669"/>
    <property type="project" value="UniProtKB-KW"/>
</dbReference>